<evidence type="ECO:0000313" key="10">
    <source>
        <dbReference type="Proteomes" id="UP000281245"/>
    </source>
</evidence>
<dbReference type="VEuPathDB" id="FungiDB:BTJ68_07164"/>
<feature type="transmembrane region" description="Helical" evidence="7">
    <location>
        <begin position="263"/>
        <end position="285"/>
    </location>
</feature>
<evidence type="ECO:0000256" key="8">
    <source>
        <dbReference type="SAM" id="MobiDB-lite"/>
    </source>
</evidence>
<feature type="transmembrane region" description="Helical" evidence="7">
    <location>
        <begin position="232"/>
        <end position="251"/>
    </location>
</feature>
<dbReference type="OrthoDB" id="260807at2759"/>
<comment type="subcellular location">
    <subcellularLocation>
        <location evidence="1 7">Membrane</location>
        <topology evidence="1 7">Multi-pass membrane protein</topology>
    </subcellularLocation>
</comment>
<organism evidence="9 10">
    <name type="scientific">Hortaea werneckii</name>
    <name type="common">Black yeast</name>
    <name type="synonym">Cladosporium werneckii</name>
    <dbReference type="NCBI Taxonomy" id="91943"/>
    <lineage>
        <taxon>Eukaryota</taxon>
        <taxon>Fungi</taxon>
        <taxon>Dikarya</taxon>
        <taxon>Ascomycota</taxon>
        <taxon>Pezizomycotina</taxon>
        <taxon>Dothideomycetes</taxon>
        <taxon>Dothideomycetidae</taxon>
        <taxon>Mycosphaerellales</taxon>
        <taxon>Teratosphaeriaceae</taxon>
        <taxon>Hortaea</taxon>
    </lineage>
</organism>
<reference evidence="9 10" key="1">
    <citation type="journal article" date="2018" name="BMC Genomics">
        <title>Genomic evidence for intraspecific hybridization in a clonal and extremely halotolerant yeast.</title>
        <authorList>
            <person name="Gostincar C."/>
            <person name="Stajich J.E."/>
            <person name="Zupancic J."/>
            <person name="Zalar P."/>
            <person name="Gunde-Cimerman N."/>
        </authorList>
    </citation>
    <scope>NUCLEOTIDE SEQUENCE [LARGE SCALE GENOMIC DNA]</scope>
    <source>
        <strain evidence="9 10">EXF-6656</strain>
    </source>
</reference>
<evidence type="ECO:0000313" key="9">
    <source>
        <dbReference type="EMBL" id="RMX89671.1"/>
    </source>
</evidence>
<dbReference type="AlphaFoldDB" id="A0A3M6XG53"/>
<comment type="similarity">
    <text evidence="7">Belongs to the inorganic phosphate transporter (PiT) (TC 2.A.20) family.</text>
</comment>
<protein>
    <recommendedName>
        <fullName evidence="7">Phosphate transporter</fullName>
    </recommendedName>
</protein>
<feature type="transmembrane region" description="Helical" evidence="7">
    <location>
        <begin position="200"/>
        <end position="220"/>
    </location>
</feature>
<evidence type="ECO:0000256" key="4">
    <source>
        <dbReference type="ARBA" id="ARBA00022692"/>
    </source>
</evidence>
<feature type="transmembrane region" description="Helical" evidence="7">
    <location>
        <begin position="294"/>
        <end position="316"/>
    </location>
</feature>
<evidence type="ECO:0000256" key="7">
    <source>
        <dbReference type="RuleBase" id="RU363058"/>
    </source>
</evidence>
<dbReference type="InterPro" id="IPR001204">
    <property type="entry name" value="Phos_transporter"/>
</dbReference>
<feature type="transmembrane region" description="Helical" evidence="7">
    <location>
        <begin position="156"/>
        <end position="180"/>
    </location>
</feature>
<gene>
    <name evidence="9" type="ORF">D0869_00685</name>
</gene>
<dbReference type="Pfam" id="PF01384">
    <property type="entry name" value="PHO4"/>
    <property type="match status" value="1"/>
</dbReference>
<feature type="compositionally biased region" description="Basic and acidic residues" evidence="8">
    <location>
        <begin position="408"/>
        <end position="425"/>
    </location>
</feature>
<evidence type="ECO:0000256" key="6">
    <source>
        <dbReference type="ARBA" id="ARBA00023136"/>
    </source>
</evidence>
<evidence type="ECO:0000256" key="1">
    <source>
        <dbReference type="ARBA" id="ARBA00004141"/>
    </source>
</evidence>
<keyword evidence="2 7" id="KW-0813">Transport</keyword>
<name>A0A3M6XG53_HORWE</name>
<feature type="region of interest" description="Disordered" evidence="8">
    <location>
        <begin position="407"/>
        <end position="453"/>
    </location>
</feature>
<keyword evidence="6 7" id="KW-0472">Membrane</keyword>
<feature type="transmembrane region" description="Helical" evidence="7">
    <location>
        <begin position="74"/>
        <end position="92"/>
    </location>
</feature>
<feature type="transmembrane region" description="Helical" evidence="7">
    <location>
        <begin position="669"/>
        <end position="691"/>
    </location>
</feature>
<feature type="transmembrane region" description="Helical" evidence="7">
    <location>
        <begin position="621"/>
        <end position="648"/>
    </location>
</feature>
<keyword evidence="5 7" id="KW-1133">Transmembrane helix</keyword>
<dbReference type="PANTHER" id="PTHR11101">
    <property type="entry name" value="PHOSPHATE TRANSPORTER"/>
    <property type="match status" value="1"/>
</dbReference>
<dbReference type="Proteomes" id="UP000281245">
    <property type="component" value="Unassembled WGS sequence"/>
</dbReference>
<evidence type="ECO:0000256" key="5">
    <source>
        <dbReference type="ARBA" id="ARBA00022989"/>
    </source>
</evidence>
<comment type="function">
    <text evidence="7">Sodium-phosphate symporter.</text>
</comment>
<evidence type="ECO:0000256" key="3">
    <source>
        <dbReference type="ARBA" id="ARBA00022592"/>
    </source>
</evidence>
<sequence length="701" mass="75569">MWSVERPKNVNRVGYQTLWRPNAPNRLGQINGPQSDFQDTQVRSQVTFKPYRWRGALPAKPGPCRRSACLSTHVLMAHAVIVCFGSAPLPLLQPTSLGRRTRKLIHGAGAYLAMAKMHGLDWLFSIGVIFFLISLWGIGANDVANSYATSVSSKSLTLVQAGCLATITEFVGAIALGQGVTSTIRHGIFSIDPFENSPGVLIMAMVVAEIGSATWLTICTKLGFPVSTTQSIVGALVGVGIAADIHVNWGWQDGSVSQIAASWGIAPAIACGFGAILMMTIKLLVHQQKDPLKAALRVITFYYALTAGILALFIVISGGHGIPSPEDLGAGKACAIVLGTFFGVWALSAIFFLPYYHAKLIREDRRLRIWHIPMGPLLWKQDYNLYFPGDPNSAVVPNYYSTEYTGGDAHKNDGKSSRDSDEAGLDKPYGAGPRAGVSVGQQDTNEKKISNNKVQAEADGMKGLDEGVQRARQADLKAVDALPWAHPRRIWATIRMVLFYGITRDVIGHQSKGLEDVHSRAPQFDNKVEHLWTTAQVCSAMIMSIAHGANDVSNAIGPFTTEYETWSTGVTSAETETPTWIKAVGGLGLGFGFWTFGYHIMRNLGNRITKHSPTRGYSMELAAAITVLLASNLGLPVSTTQCITGAIIGVALTNNDLKSINWKQIGKIFIGWVLTVPCAGLVSGIIMGMALNTPVWGPGNP</sequence>
<dbReference type="EMBL" id="QWIJ01000022">
    <property type="protein sequence ID" value="RMX89671.1"/>
    <property type="molecule type" value="Genomic_DNA"/>
</dbReference>
<keyword evidence="3 7" id="KW-0592">Phosphate transport</keyword>
<feature type="transmembrane region" description="Helical" evidence="7">
    <location>
        <begin position="580"/>
        <end position="601"/>
    </location>
</feature>
<keyword evidence="4 7" id="KW-0812">Transmembrane</keyword>
<proteinExistence type="inferred from homology"/>
<evidence type="ECO:0000256" key="2">
    <source>
        <dbReference type="ARBA" id="ARBA00022448"/>
    </source>
</evidence>
<feature type="transmembrane region" description="Helical" evidence="7">
    <location>
        <begin position="336"/>
        <end position="356"/>
    </location>
</feature>
<feature type="transmembrane region" description="Helical" evidence="7">
    <location>
        <begin position="122"/>
        <end position="144"/>
    </location>
</feature>
<dbReference type="PANTHER" id="PTHR11101:SF55">
    <property type="entry name" value="PHOSPHATE TRANSPORTER"/>
    <property type="match status" value="1"/>
</dbReference>
<accession>A0A3M6XG53</accession>
<dbReference type="GO" id="GO:0016020">
    <property type="term" value="C:membrane"/>
    <property type="evidence" value="ECO:0007669"/>
    <property type="project" value="UniProtKB-SubCell"/>
</dbReference>
<comment type="caution">
    <text evidence="9">The sequence shown here is derived from an EMBL/GenBank/DDBJ whole genome shotgun (WGS) entry which is preliminary data.</text>
</comment>
<dbReference type="GO" id="GO:0035435">
    <property type="term" value="P:phosphate ion transmembrane transport"/>
    <property type="evidence" value="ECO:0007669"/>
    <property type="project" value="TreeGrafter"/>
</dbReference>
<dbReference type="GO" id="GO:0005315">
    <property type="term" value="F:phosphate transmembrane transporter activity"/>
    <property type="evidence" value="ECO:0007669"/>
    <property type="project" value="InterPro"/>
</dbReference>